<dbReference type="SUPFAM" id="SSF102829">
    <property type="entry name" value="Cell division protein ZapA-like"/>
    <property type="match status" value="1"/>
</dbReference>
<evidence type="ECO:0000256" key="4">
    <source>
        <dbReference type="ARBA" id="ARBA00022490"/>
    </source>
</evidence>
<comment type="similarity">
    <text evidence="2">Belongs to the ZapA family. Type 1 subfamily.</text>
</comment>
<dbReference type="InterPro" id="IPR036192">
    <property type="entry name" value="Cell_div_ZapA-like_sf"/>
</dbReference>
<evidence type="ECO:0000256" key="9">
    <source>
        <dbReference type="ARBA" id="ARBA00024910"/>
    </source>
</evidence>
<comment type="subunit">
    <text evidence="10">Homodimer. Interacts with FtsZ.</text>
</comment>
<evidence type="ECO:0000256" key="11">
    <source>
        <dbReference type="ARBA" id="ARBA00033158"/>
    </source>
</evidence>
<dbReference type="AlphaFoldDB" id="A0A090IMX8"/>
<evidence type="ECO:0000256" key="7">
    <source>
        <dbReference type="ARBA" id="ARBA00023210"/>
    </source>
</evidence>
<evidence type="ECO:0000256" key="10">
    <source>
        <dbReference type="ARBA" id="ARBA00026068"/>
    </source>
</evidence>
<evidence type="ECO:0000256" key="8">
    <source>
        <dbReference type="ARBA" id="ARBA00023306"/>
    </source>
</evidence>
<dbReference type="EMBL" id="LN554846">
    <property type="protein sequence ID" value="CED72246.1"/>
    <property type="molecule type" value="Genomic_DNA"/>
</dbReference>
<comment type="subcellular location">
    <subcellularLocation>
        <location evidence="1">Cytoplasm</location>
    </subcellularLocation>
</comment>
<dbReference type="Pfam" id="PF05164">
    <property type="entry name" value="ZapA"/>
    <property type="match status" value="1"/>
</dbReference>
<evidence type="ECO:0000313" key="13">
    <source>
        <dbReference type="Proteomes" id="UP000032427"/>
    </source>
</evidence>
<organism evidence="12 13">
    <name type="scientific">Aliivibrio wodanis</name>
    <dbReference type="NCBI Taxonomy" id="80852"/>
    <lineage>
        <taxon>Bacteria</taxon>
        <taxon>Pseudomonadati</taxon>
        <taxon>Pseudomonadota</taxon>
        <taxon>Gammaproteobacteria</taxon>
        <taxon>Vibrionales</taxon>
        <taxon>Vibrionaceae</taxon>
        <taxon>Aliivibrio</taxon>
    </lineage>
</organism>
<dbReference type="InterPro" id="IPR007838">
    <property type="entry name" value="Cell_div_ZapA-like"/>
</dbReference>
<dbReference type="GO" id="GO:0030428">
    <property type="term" value="C:cell septum"/>
    <property type="evidence" value="ECO:0007669"/>
    <property type="project" value="TreeGrafter"/>
</dbReference>
<evidence type="ECO:0000256" key="2">
    <source>
        <dbReference type="ARBA" id="ARBA00010074"/>
    </source>
</evidence>
<evidence type="ECO:0000256" key="6">
    <source>
        <dbReference type="ARBA" id="ARBA00023054"/>
    </source>
</evidence>
<dbReference type="GO" id="GO:0005829">
    <property type="term" value="C:cytosol"/>
    <property type="evidence" value="ECO:0007669"/>
    <property type="project" value="TreeGrafter"/>
</dbReference>
<evidence type="ECO:0000256" key="1">
    <source>
        <dbReference type="ARBA" id="ARBA00004496"/>
    </source>
</evidence>
<accession>A0A090IMX8</accession>
<evidence type="ECO:0000256" key="3">
    <source>
        <dbReference type="ARBA" id="ARBA00015195"/>
    </source>
</evidence>
<reference evidence="13" key="1">
    <citation type="submission" date="2014-09" db="EMBL/GenBank/DDBJ databases">
        <authorList>
            <person name="Hjerde E."/>
        </authorList>
    </citation>
    <scope>NUCLEOTIDE SEQUENCE [LARGE SCALE GENOMIC DNA]</scope>
    <source>
        <strain evidence="13">06/09/139</strain>
    </source>
</reference>
<evidence type="ECO:0000256" key="5">
    <source>
        <dbReference type="ARBA" id="ARBA00022618"/>
    </source>
</evidence>
<dbReference type="Gene3D" id="3.30.160.880">
    <property type="entry name" value="Cell division protein ZapA protomer, N-terminal domain"/>
    <property type="match status" value="1"/>
</dbReference>
<dbReference type="Proteomes" id="UP000032427">
    <property type="component" value="Chromosome 1"/>
</dbReference>
<dbReference type="PANTHER" id="PTHR34981">
    <property type="entry name" value="CELL DIVISION PROTEIN ZAPA"/>
    <property type="match status" value="1"/>
</dbReference>
<dbReference type="STRING" id="80852.AWOD_I_2184"/>
<name>A0A090IMX8_9GAMM</name>
<dbReference type="PATRIC" id="fig|80852.17.peg.2260"/>
<dbReference type="PANTHER" id="PTHR34981:SF1">
    <property type="entry name" value="CELL DIVISION PROTEIN ZAPA"/>
    <property type="match status" value="1"/>
</dbReference>
<keyword evidence="8" id="KW-0131">Cell cycle</keyword>
<keyword evidence="6" id="KW-0175">Coiled coil</keyword>
<dbReference type="OrthoDB" id="5917174at2"/>
<dbReference type="InterPro" id="IPR042233">
    <property type="entry name" value="Cell_div_ZapA_N"/>
</dbReference>
<comment type="function">
    <text evidence="9">Activator of cell division through the inhibition of FtsZ GTPase activity, therefore promoting FtsZ assembly into bundles of protofilaments necessary for the formation of the division Z ring. It is recruited early at mid-cell but it is not essential for cell division.</text>
</comment>
<gene>
    <name evidence="12" type="ORF">AWOD_I_2184</name>
</gene>
<keyword evidence="5 12" id="KW-0132">Cell division</keyword>
<keyword evidence="4" id="KW-0963">Cytoplasm</keyword>
<keyword evidence="13" id="KW-1185">Reference proteome</keyword>
<dbReference type="GO" id="GO:0043093">
    <property type="term" value="P:FtsZ-dependent cytokinesis"/>
    <property type="evidence" value="ECO:0007669"/>
    <property type="project" value="TreeGrafter"/>
</dbReference>
<dbReference type="GO" id="GO:0032153">
    <property type="term" value="C:cell division site"/>
    <property type="evidence" value="ECO:0007669"/>
    <property type="project" value="TreeGrafter"/>
</dbReference>
<proteinExistence type="inferred from homology"/>
<sequence length="113" mass="12350">MSDVLMTSQAVQVQILGRTIKVNCPAGQEAALKEAAKDLDNRVNELSERTKVTNTEQLLTITSLNICYELHTTKKEANKHSSAVYDRMGLLSTALEAAISTVKPSQTEENTAE</sequence>
<keyword evidence="7" id="KW-0717">Septation</keyword>
<dbReference type="HOGENOM" id="CLU_116623_3_0_6"/>
<dbReference type="NCBIfam" id="NF008209">
    <property type="entry name" value="PRK10972.1"/>
    <property type="match status" value="1"/>
</dbReference>
<dbReference type="KEGG" id="awd:AWOD_I_2184"/>
<dbReference type="GO" id="GO:0000917">
    <property type="term" value="P:division septum assembly"/>
    <property type="evidence" value="ECO:0007669"/>
    <property type="project" value="UniProtKB-KW"/>
</dbReference>
<evidence type="ECO:0000313" key="12">
    <source>
        <dbReference type="EMBL" id="CED72246.1"/>
    </source>
</evidence>
<protein>
    <recommendedName>
        <fullName evidence="3">Cell division protein ZapA</fullName>
    </recommendedName>
    <alternativeName>
        <fullName evidence="11">Z ring-associated protein ZapA</fullName>
    </alternativeName>
</protein>
<dbReference type="GO" id="GO:0000921">
    <property type="term" value="P:septin ring assembly"/>
    <property type="evidence" value="ECO:0007669"/>
    <property type="project" value="TreeGrafter"/>
</dbReference>